<evidence type="ECO:0000313" key="1">
    <source>
        <dbReference type="EMBL" id="TRD16257.1"/>
    </source>
</evidence>
<dbReference type="AlphaFoldDB" id="A0A547PQ53"/>
<dbReference type="Gene3D" id="2.40.10.10">
    <property type="entry name" value="Trypsin-like serine proteases"/>
    <property type="match status" value="2"/>
</dbReference>
<dbReference type="OrthoDB" id="500593at2"/>
<dbReference type="InterPro" id="IPR009003">
    <property type="entry name" value="Peptidase_S1_PA"/>
</dbReference>
<keyword evidence="2" id="KW-1185">Reference proteome</keyword>
<dbReference type="Proteomes" id="UP000318590">
    <property type="component" value="Unassembled WGS sequence"/>
</dbReference>
<organism evidence="1 2">
    <name type="scientific">Palleronia caenipelagi</name>
    <dbReference type="NCBI Taxonomy" id="2489174"/>
    <lineage>
        <taxon>Bacteria</taxon>
        <taxon>Pseudomonadati</taxon>
        <taxon>Pseudomonadota</taxon>
        <taxon>Alphaproteobacteria</taxon>
        <taxon>Rhodobacterales</taxon>
        <taxon>Roseobacteraceae</taxon>
        <taxon>Palleronia</taxon>
    </lineage>
</organism>
<dbReference type="InterPro" id="IPR043504">
    <property type="entry name" value="Peptidase_S1_PA_chymotrypsin"/>
</dbReference>
<dbReference type="RefSeq" id="WP_142835535.1">
    <property type="nucleotide sequence ID" value="NZ_VFSV01000030.1"/>
</dbReference>
<name>A0A547PQ53_9RHOB</name>
<reference evidence="1 2" key="1">
    <citation type="submission" date="2019-06" db="EMBL/GenBank/DDBJ databases">
        <title>Paenimaribius caenipelagi gen. nov., sp. nov., isolated from a tidal flat.</title>
        <authorList>
            <person name="Yoon J.-H."/>
        </authorList>
    </citation>
    <scope>NUCLEOTIDE SEQUENCE [LARGE SCALE GENOMIC DNA]</scope>
    <source>
        <strain evidence="1 2">JBTF-M29</strain>
    </source>
</reference>
<evidence type="ECO:0000313" key="2">
    <source>
        <dbReference type="Proteomes" id="UP000318590"/>
    </source>
</evidence>
<dbReference type="EMBL" id="VFSV01000030">
    <property type="protein sequence ID" value="TRD16257.1"/>
    <property type="molecule type" value="Genomic_DNA"/>
</dbReference>
<comment type="caution">
    <text evidence="1">The sequence shown here is derived from an EMBL/GenBank/DDBJ whole genome shotgun (WGS) entry which is preliminary data.</text>
</comment>
<dbReference type="InterPro" id="IPR028301">
    <property type="entry name" value="V8_his_AS"/>
</dbReference>
<dbReference type="SUPFAM" id="SSF50494">
    <property type="entry name" value="Trypsin-like serine proteases"/>
    <property type="match status" value="1"/>
</dbReference>
<proteinExistence type="predicted"/>
<sequence>MSAASSYLKLLAKPVPAVAGTVAREVIIPPPDPRLDDTESARLQDKLASKLATAEVSEAEREGLTDAAGRALGKLVSDGGHAALSPPDIMALEALVVIDGIRPVVDFRDGALMAEPDRLGEWAEVTLRDAARIEEVAQSVGRINLGDRQMGTGFVVGPHTIMTNRHVLEGLAEGQDGAWRFRGEATIAFGDHGAERGFRLSEQDISTCGLGRDYVLMDVAAALDGGELPGALRLEDSRSFVLPNRPVYIVGYPGKPLPGTERFSLLQRLFNCEYGRKRYCPGEVSSGLGEVAETSDKAVFGHDCTTLGGNSGSPVVDLGESSATVVGVHFAGIRRVSNFAYSLAALRDDLEDRALNYV</sequence>
<dbReference type="Pfam" id="PF13365">
    <property type="entry name" value="Trypsin_2"/>
    <property type="match status" value="1"/>
</dbReference>
<dbReference type="PROSITE" id="PS00672">
    <property type="entry name" value="V8_HIS"/>
    <property type="match status" value="1"/>
</dbReference>
<accession>A0A547PQ53</accession>
<protein>
    <submittedName>
        <fullName evidence="1">Trypsin-like peptidase domain-containing protein</fullName>
    </submittedName>
</protein>
<gene>
    <name evidence="1" type="ORF">FEV53_14500</name>
</gene>